<evidence type="ECO:0000313" key="2">
    <source>
        <dbReference type="EMBL" id="ANC77510.1"/>
    </source>
</evidence>
<name>A0A160INN7_9BACL</name>
<dbReference type="InterPro" id="IPR005149">
    <property type="entry name" value="Tscrpt_reg_PadR_N"/>
</dbReference>
<evidence type="ECO:0000313" key="3">
    <source>
        <dbReference type="Proteomes" id="UP000076623"/>
    </source>
</evidence>
<dbReference type="InterPro" id="IPR036388">
    <property type="entry name" value="WH-like_DNA-bd_sf"/>
</dbReference>
<dbReference type="SUPFAM" id="SSF46785">
    <property type="entry name" value="Winged helix' DNA-binding domain"/>
    <property type="match status" value="1"/>
</dbReference>
<dbReference type="EMBL" id="CP015378">
    <property type="protein sequence ID" value="ANC77510.1"/>
    <property type="molecule type" value="Genomic_DNA"/>
</dbReference>
<dbReference type="STRING" id="1221500.ABE65_012155"/>
<dbReference type="GO" id="GO:0003677">
    <property type="term" value="F:DNA binding"/>
    <property type="evidence" value="ECO:0007669"/>
    <property type="project" value="UniProtKB-KW"/>
</dbReference>
<dbReference type="KEGG" id="fpn:ABE65_012155"/>
<dbReference type="InterPro" id="IPR036390">
    <property type="entry name" value="WH_DNA-bd_sf"/>
</dbReference>
<dbReference type="PANTHER" id="PTHR33169:SF14">
    <property type="entry name" value="TRANSCRIPTIONAL REGULATOR RV3488"/>
    <property type="match status" value="1"/>
</dbReference>
<keyword evidence="3" id="KW-1185">Reference proteome</keyword>
<reference evidence="2 3" key="1">
    <citation type="submission" date="2016-04" db="EMBL/GenBank/DDBJ databases">
        <title>Complete genome sequence of Fictibacillus phosphorivorans G25-29, a strain toxic to nematodes.</title>
        <authorList>
            <person name="Zheng Z."/>
        </authorList>
    </citation>
    <scope>NUCLEOTIDE SEQUENCE [LARGE SCALE GENOMIC DNA]</scope>
    <source>
        <strain evidence="2 3">G25-29</strain>
    </source>
</reference>
<evidence type="ECO:0000259" key="1">
    <source>
        <dbReference type="Pfam" id="PF03551"/>
    </source>
</evidence>
<proteinExistence type="predicted"/>
<feature type="domain" description="Transcription regulator PadR N-terminal" evidence="1">
    <location>
        <begin position="6"/>
        <end position="82"/>
    </location>
</feature>
<dbReference type="Gene3D" id="1.10.10.10">
    <property type="entry name" value="Winged helix-like DNA-binding domain superfamily/Winged helix DNA-binding domain"/>
    <property type="match status" value="1"/>
</dbReference>
<dbReference type="AlphaFoldDB" id="A0A160INN7"/>
<dbReference type="InterPro" id="IPR052509">
    <property type="entry name" value="Metal_resp_DNA-bind_regulator"/>
</dbReference>
<dbReference type="Proteomes" id="UP000076623">
    <property type="component" value="Chromosome"/>
</dbReference>
<gene>
    <name evidence="2" type="ORF">ABE65_012155</name>
</gene>
<protein>
    <submittedName>
        <fullName evidence="2">DNA-binding protein</fullName>
    </submittedName>
</protein>
<dbReference type="Pfam" id="PF03551">
    <property type="entry name" value="PadR"/>
    <property type="match status" value="1"/>
</dbReference>
<dbReference type="PANTHER" id="PTHR33169">
    <property type="entry name" value="PADR-FAMILY TRANSCRIPTIONAL REGULATOR"/>
    <property type="match status" value="1"/>
</dbReference>
<keyword evidence="2" id="KW-0238">DNA-binding</keyword>
<dbReference type="RefSeq" id="WP_066395238.1">
    <property type="nucleotide sequence ID" value="NZ_CP015378.1"/>
</dbReference>
<sequence length="179" mass="21109">MIPLLILGLLIQNPGAHGYELLSLMEKRHYQYIVNFTKGSFYYNLQQLEEKGWIEQIQHIRPNNGRDIHTFKITSLGLEEFDKLMTKYGTKSEYVKLPIYGTLLFADVFDNNKLLECIQSQIEQTEARIALLDEYLSNHKELPGKIDYFRRMNENSRSHHLVNLKWFQEIKSDIEKATV</sequence>
<accession>A0A160INN7</accession>
<organism evidence="2 3">
    <name type="scientific">Fictibacillus phosphorivorans</name>
    <dbReference type="NCBI Taxonomy" id="1221500"/>
    <lineage>
        <taxon>Bacteria</taxon>
        <taxon>Bacillati</taxon>
        <taxon>Bacillota</taxon>
        <taxon>Bacilli</taxon>
        <taxon>Bacillales</taxon>
        <taxon>Fictibacillaceae</taxon>
        <taxon>Fictibacillus</taxon>
    </lineage>
</organism>